<dbReference type="Proteomes" id="UP000199129">
    <property type="component" value="Unassembled WGS sequence"/>
</dbReference>
<dbReference type="GO" id="GO:0008718">
    <property type="term" value="F:D-amino-acid dehydrogenase activity"/>
    <property type="evidence" value="ECO:0007669"/>
    <property type="project" value="UniProtKB-UniRule"/>
</dbReference>
<proteinExistence type="inferred from homology"/>
<keyword evidence="3 7" id="KW-0285">Flavoprotein</keyword>
<reference evidence="11 12" key="1">
    <citation type="submission" date="2016-10" db="EMBL/GenBank/DDBJ databases">
        <authorList>
            <person name="de Groot N.N."/>
        </authorList>
    </citation>
    <scope>NUCLEOTIDE SEQUENCE [LARGE SCALE GENOMIC DNA]</scope>
    <source>
        <strain evidence="11 12">BS3265</strain>
    </source>
</reference>
<evidence type="ECO:0000313" key="9">
    <source>
        <dbReference type="EMBL" id="KAB0566734.1"/>
    </source>
</evidence>
<accession>A0A1H5LFV3</accession>
<gene>
    <name evidence="7" type="primary">dadA</name>
    <name evidence="10" type="ORF">C9383_21605</name>
    <name evidence="9" type="ORF">F7R03_14270</name>
    <name evidence="11" type="ORF">SAMN04490198_2698</name>
</gene>
<reference evidence="10 13" key="2">
    <citation type="submission" date="2018-03" db="EMBL/GenBank/DDBJ databases">
        <title>Draft genome sequence of the type strain of Pseudomonas palleroniana LMG 23076, isolated from rice in Cameroon.</title>
        <authorList>
            <person name="Tambong J.T."/>
        </authorList>
    </citation>
    <scope>NUCLEOTIDE SEQUENCE [LARGE SCALE GENOMIC DNA]</scope>
    <source>
        <strain evidence="10 13">LMG 23076</strain>
    </source>
</reference>
<dbReference type="AlphaFoldDB" id="A0A1H5LFV3"/>
<dbReference type="Gene3D" id="3.50.50.60">
    <property type="entry name" value="FAD/NAD(P)-binding domain"/>
    <property type="match status" value="2"/>
</dbReference>
<dbReference type="GO" id="GO:0005886">
    <property type="term" value="C:plasma membrane"/>
    <property type="evidence" value="ECO:0007669"/>
    <property type="project" value="TreeGrafter"/>
</dbReference>
<dbReference type="SUPFAM" id="SSF54373">
    <property type="entry name" value="FAD-linked reductases, C-terminal domain"/>
    <property type="match status" value="1"/>
</dbReference>
<comment type="cofactor">
    <cofactor evidence="1 7">
        <name>FAD</name>
        <dbReference type="ChEBI" id="CHEBI:57692"/>
    </cofactor>
</comment>
<dbReference type="HAMAP" id="MF_01202">
    <property type="entry name" value="DadA"/>
    <property type="match status" value="1"/>
</dbReference>
<evidence type="ECO:0000256" key="1">
    <source>
        <dbReference type="ARBA" id="ARBA00001974"/>
    </source>
</evidence>
<dbReference type="EMBL" id="PYWX01000063">
    <property type="protein sequence ID" value="PTC22768.1"/>
    <property type="molecule type" value="Genomic_DNA"/>
</dbReference>
<dbReference type="EMBL" id="FNUA01000002">
    <property type="protein sequence ID" value="SEE75078.1"/>
    <property type="molecule type" value="Genomic_DNA"/>
</dbReference>
<evidence type="ECO:0000256" key="3">
    <source>
        <dbReference type="ARBA" id="ARBA00022630"/>
    </source>
</evidence>
<dbReference type="InterPro" id="IPR006076">
    <property type="entry name" value="FAD-dep_OxRdtase"/>
</dbReference>
<dbReference type="InterPro" id="IPR023080">
    <property type="entry name" value="DadA"/>
</dbReference>
<dbReference type="InterPro" id="IPR036188">
    <property type="entry name" value="FAD/NAD-bd_sf"/>
</dbReference>
<dbReference type="PANTHER" id="PTHR13847:SF280">
    <property type="entry name" value="D-AMINO ACID DEHYDROGENASE"/>
    <property type="match status" value="1"/>
</dbReference>
<dbReference type="EC" id="1.4.99.-" evidence="7"/>
<protein>
    <recommendedName>
        <fullName evidence="7">D-amino acid dehydrogenase</fullName>
        <ecNumber evidence="7">1.4.99.-</ecNumber>
    </recommendedName>
</protein>
<keyword evidence="4 7" id="KW-0274">FAD</keyword>
<sequence>MAKRVCIIGGGVIGLASAYALVRAGHEVTLIEARDSVGSETSFANGGQLSYRYVAPLADAGVPLQAIGWLLRGDSPLRLRPRLDLQQWRWMAAFLGACRGSVNKSNAAHLLRLASLSQDTLQRWREDDHLDGFDWRRNGKLVTFRHSATFEQARSKVTDILQQQVLSAVDCARLEPALADGGFVGGIYTPNEEVADCHAFCRRLAERLEASGRCRFLLGRRVTAIRHANGVVRAVELGDEVLPVEQLVLAAGHRSAELGLPGLALPLYPLKGYSLSVPIGPQHRAPSVSITDYDRKIVYARIGEQLRVAAMVDIVGFDARLEPKRLALMKRQALETFPLAGDYAHAVEWAGMRPATPTGVPLIGASVYSNLWLNLGHGALGFTLASGSGQLLAELIGQQVPSIDMQGLAPRAA</sequence>
<evidence type="ECO:0000259" key="8">
    <source>
        <dbReference type="Pfam" id="PF01266"/>
    </source>
</evidence>
<evidence type="ECO:0000313" key="10">
    <source>
        <dbReference type="EMBL" id="PTC22768.1"/>
    </source>
</evidence>
<comment type="similarity">
    <text evidence="2 7">Belongs to the DadA oxidoreductase family.</text>
</comment>
<evidence type="ECO:0000256" key="2">
    <source>
        <dbReference type="ARBA" id="ARBA00009410"/>
    </source>
</evidence>
<keyword evidence="5 7" id="KW-0560">Oxidoreductase</keyword>
<dbReference type="Proteomes" id="UP000240476">
    <property type="component" value="Unassembled WGS sequence"/>
</dbReference>
<organism evidence="11 12">
    <name type="scientific">Pseudomonas palleroniana</name>
    <dbReference type="NCBI Taxonomy" id="191390"/>
    <lineage>
        <taxon>Bacteria</taxon>
        <taxon>Pseudomonadati</taxon>
        <taxon>Pseudomonadota</taxon>
        <taxon>Gammaproteobacteria</taxon>
        <taxon>Pseudomonadales</taxon>
        <taxon>Pseudomonadaceae</taxon>
        <taxon>Pseudomonas</taxon>
    </lineage>
</organism>
<dbReference type="EMBL" id="VZPQ01000007">
    <property type="protein sequence ID" value="KAB0566734.1"/>
    <property type="molecule type" value="Genomic_DNA"/>
</dbReference>
<dbReference type="RefSeq" id="WP_090368263.1">
    <property type="nucleotide sequence ID" value="NZ_FNUA01000002.1"/>
</dbReference>
<evidence type="ECO:0000313" key="12">
    <source>
        <dbReference type="Proteomes" id="UP000199129"/>
    </source>
</evidence>
<dbReference type="NCBIfam" id="NF001933">
    <property type="entry name" value="PRK00711.1"/>
    <property type="match status" value="1"/>
</dbReference>
<comment type="catalytic activity">
    <reaction evidence="6 7">
        <text>a D-alpha-amino acid + A + H2O = a 2-oxocarboxylate + AH2 + NH4(+)</text>
        <dbReference type="Rhea" id="RHEA:18125"/>
        <dbReference type="ChEBI" id="CHEBI:13193"/>
        <dbReference type="ChEBI" id="CHEBI:15377"/>
        <dbReference type="ChEBI" id="CHEBI:17499"/>
        <dbReference type="ChEBI" id="CHEBI:28938"/>
        <dbReference type="ChEBI" id="CHEBI:35179"/>
        <dbReference type="ChEBI" id="CHEBI:59871"/>
    </reaction>
</comment>
<evidence type="ECO:0000313" key="13">
    <source>
        <dbReference type="Proteomes" id="UP000240476"/>
    </source>
</evidence>
<dbReference type="GO" id="GO:0055130">
    <property type="term" value="P:D-alanine catabolic process"/>
    <property type="evidence" value="ECO:0007669"/>
    <property type="project" value="TreeGrafter"/>
</dbReference>
<feature type="binding site" evidence="7">
    <location>
        <begin position="5"/>
        <end position="19"/>
    </location>
    <ligand>
        <name>FAD</name>
        <dbReference type="ChEBI" id="CHEBI:57692"/>
    </ligand>
</feature>
<evidence type="ECO:0000256" key="5">
    <source>
        <dbReference type="ARBA" id="ARBA00023002"/>
    </source>
</evidence>
<reference evidence="9 14" key="3">
    <citation type="submission" date="2019-09" db="EMBL/GenBank/DDBJ databases">
        <title>Draft genome sequences of 48 bacterial type strains from the CCUG.</title>
        <authorList>
            <person name="Tunovic T."/>
            <person name="Pineiro-Iglesias B."/>
            <person name="Unosson C."/>
            <person name="Inganas E."/>
            <person name="Ohlen M."/>
            <person name="Cardew S."/>
            <person name="Jensie-Markopoulos S."/>
            <person name="Salva-Serra F."/>
            <person name="Jaen-Luchoro D."/>
            <person name="Karlsson R."/>
            <person name="Svensson-Stadler L."/>
            <person name="Chun J."/>
            <person name="Moore E."/>
        </authorList>
    </citation>
    <scope>NUCLEOTIDE SEQUENCE [LARGE SCALE GENOMIC DNA]</scope>
    <source>
        <strain evidence="9 14">CCUG 51524</strain>
    </source>
</reference>
<evidence type="ECO:0000256" key="6">
    <source>
        <dbReference type="ARBA" id="ARBA00047884"/>
    </source>
</evidence>
<evidence type="ECO:0000256" key="7">
    <source>
        <dbReference type="HAMAP-Rule" id="MF_01202"/>
    </source>
</evidence>
<dbReference type="Proteomes" id="UP000423257">
    <property type="component" value="Unassembled WGS sequence"/>
</dbReference>
<dbReference type="GO" id="GO:0005737">
    <property type="term" value="C:cytoplasm"/>
    <property type="evidence" value="ECO:0007669"/>
    <property type="project" value="TreeGrafter"/>
</dbReference>
<name>A0A1H5LFV3_9PSED</name>
<evidence type="ECO:0000313" key="11">
    <source>
        <dbReference type="EMBL" id="SEE75078.1"/>
    </source>
</evidence>
<keyword evidence="13" id="KW-1185">Reference proteome</keyword>
<dbReference type="SUPFAM" id="SSF51905">
    <property type="entry name" value="FAD/NAD(P)-binding domain"/>
    <property type="match status" value="1"/>
</dbReference>
<dbReference type="Gene3D" id="3.30.9.10">
    <property type="entry name" value="D-Amino Acid Oxidase, subunit A, domain 2"/>
    <property type="match status" value="1"/>
</dbReference>
<evidence type="ECO:0000256" key="4">
    <source>
        <dbReference type="ARBA" id="ARBA00022827"/>
    </source>
</evidence>
<dbReference type="Pfam" id="PF01266">
    <property type="entry name" value="DAO"/>
    <property type="match status" value="1"/>
</dbReference>
<evidence type="ECO:0000313" key="14">
    <source>
        <dbReference type="Proteomes" id="UP000423257"/>
    </source>
</evidence>
<dbReference type="PANTHER" id="PTHR13847">
    <property type="entry name" value="SARCOSINE DEHYDROGENASE-RELATED"/>
    <property type="match status" value="1"/>
</dbReference>
<feature type="domain" description="FAD dependent oxidoreductase" evidence="8">
    <location>
        <begin position="4"/>
        <end position="395"/>
    </location>
</feature>
<comment type="function">
    <text evidence="7">Oxidative deamination of D-amino acids.</text>
</comment>